<evidence type="ECO:0000256" key="1">
    <source>
        <dbReference type="SAM" id="Phobius"/>
    </source>
</evidence>
<feature type="transmembrane region" description="Helical" evidence="1">
    <location>
        <begin position="7"/>
        <end position="26"/>
    </location>
</feature>
<gene>
    <name evidence="2" type="ORF">NCTC10313_00349</name>
</gene>
<dbReference type="Proteomes" id="UP000254487">
    <property type="component" value="Unassembled WGS sequence"/>
</dbReference>
<keyword evidence="1" id="KW-0812">Transmembrane</keyword>
<reference evidence="2 3" key="1">
    <citation type="submission" date="2018-06" db="EMBL/GenBank/DDBJ databases">
        <authorList>
            <consortium name="Pathogen Informatics"/>
            <person name="Doyle S."/>
        </authorList>
    </citation>
    <scope>NUCLEOTIDE SEQUENCE [LARGE SCALE GENOMIC DNA]</scope>
    <source>
        <strain evidence="2 3">NCTC10313</strain>
    </source>
</reference>
<proteinExistence type="predicted"/>
<name>A0A377YVM3_KLEPO</name>
<keyword evidence="1" id="KW-1133">Transmembrane helix</keyword>
<evidence type="ECO:0000313" key="2">
    <source>
        <dbReference type="EMBL" id="STU54857.1"/>
    </source>
</evidence>
<dbReference type="EMBL" id="UGLW01000003">
    <property type="protein sequence ID" value="STU54857.1"/>
    <property type="molecule type" value="Genomic_DNA"/>
</dbReference>
<accession>A0A377YVM3</accession>
<organism evidence="2 3">
    <name type="scientific">Klebsiella pneumoniae subsp. ozaenae</name>
    <dbReference type="NCBI Taxonomy" id="574"/>
    <lineage>
        <taxon>Bacteria</taxon>
        <taxon>Pseudomonadati</taxon>
        <taxon>Pseudomonadota</taxon>
        <taxon>Gammaproteobacteria</taxon>
        <taxon>Enterobacterales</taxon>
        <taxon>Enterobacteriaceae</taxon>
        <taxon>Klebsiella/Raoultella group</taxon>
        <taxon>Klebsiella</taxon>
        <taxon>Klebsiella pneumoniae complex</taxon>
    </lineage>
</organism>
<dbReference type="AlphaFoldDB" id="A0A377YVM3"/>
<keyword evidence="1" id="KW-0472">Membrane</keyword>
<protein>
    <submittedName>
        <fullName evidence="2">AsmA family protein</fullName>
    </submittedName>
</protein>
<evidence type="ECO:0000313" key="3">
    <source>
        <dbReference type="Proteomes" id="UP000254487"/>
    </source>
</evidence>
<sequence length="207" mass="22251">MKFLGKLILWLLVALLLVIIGAWFLLQTHWGARQASAWLSNGTGWQVSFDEMEHDFSSPLHVQLRNVTFGREGKPATLVAKTVDIGFSTRQFSDPLHADEIVLNDGTLNLSPHSADLPFAADRLMLRNMAFNSPETGWALSAQRVTGGVSPWTPEAGNVLGKTAQIQMSAGSMTLNGVEASNVLIQGKIDQGEVTLSTLGADVAAAP</sequence>